<evidence type="ECO:0000313" key="3">
    <source>
        <dbReference type="EMBL" id="WAR27343.1"/>
    </source>
</evidence>
<protein>
    <submittedName>
        <fullName evidence="3">TENR-like protein</fullName>
    </submittedName>
</protein>
<dbReference type="InterPro" id="IPR002181">
    <property type="entry name" value="Fibrinogen_a/b/g_C_dom"/>
</dbReference>
<organism evidence="3 4">
    <name type="scientific">Mya arenaria</name>
    <name type="common">Soft-shell clam</name>
    <dbReference type="NCBI Taxonomy" id="6604"/>
    <lineage>
        <taxon>Eukaryota</taxon>
        <taxon>Metazoa</taxon>
        <taxon>Spiralia</taxon>
        <taxon>Lophotrochozoa</taxon>
        <taxon>Mollusca</taxon>
        <taxon>Bivalvia</taxon>
        <taxon>Autobranchia</taxon>
        <taxon>Heteroconchia</taxon>
        <taxon>Euheterodonta</taxon>
        <taxon>Imparidentia</taxon>
        <taxon>Neoheterodontei</taxon>
        <taxon>Myida</taxon>
        <taxon>Myoidea</taxon>
        <taxon>Myidae</taxon>
        <taxon>Mya</taxon>
    </lineage>
</organism>
<dbReference type="Pfam" id="PF00147">
    <property type="entry name" value="Fibrinogen_C"/>
    <property type="match status" value="1"/>
</dbReference>
<gene>
    <name evidence="3" type="ORF">MAR_013047</name>
</gene>
<evidence type="ECO:0000256" key="1">
    <source>
        <dbReference type="ARBA" id="ARBA00023157"/>
    </source>
</evidence>
<reference evidence="3" key="1">
    <citation type="submission" date="2022-11" db="EMBL/GenBank/DDBJ databases">
        <title>Centuries of genome instability and evolution in soft-shell clam transmissible cancer (bioRxiv).</title>
        <authorList>
            <person name="Hart S.F.M."/>
            <person name="Yonemitsu M.A."/>
            <person name="Giersch R.M."/>
            <person name="Beal B.F."/>
            <person name="Arriagada G."/>
            <person name="Davis B.W."/>
            <person name="Ostrander E.A."/>
            <person name="Goff S.P."/>
            <person name="Metzger M.J."/>
        </authorList>
    </citation>
    <scope>NUCLEOTIDE SEQUENCE</scope>
    <source>
        <strain evidence="3">MELC-2E11</strain>
        <tissue evidence="3">Siphon/mantle</tissue>
    </source>
</reference>
<dbReference type="InterPro" id="IPR014716">
    <property type="entry name" value="Fibrinogen_a/b/g_C_1"/>
</dbReference>
<name>A0ABY7FYR4_MYAAR</name>
<dbReference type="PROSITE" id="PS00514">
    <property type="entry name" value="FIBRINOGEN_C_1"/>
    <property type="match status" value="1"/>
</dbReference>
<dbReference type="PANTHER" id="PTHR19143">
    <property type="entry name" value="FIBRINOGEN/TENASCIN/ANGIOPOEITIN"/>
    <property type="match status" value="1"/>
</dbReference>
<sequence>MNNLTFTVTRDFVFITESKDCDEIKDMGQYEAQTGVFRIRPDGTSSFPVRCDMETSGGGWTVIQRRISGSNFFKDWKTYQKGFGSLDTNFWLGLEQIHYISRQDRYELRVDMTKYDGTTKYAYYKVFKMGDLKSGYELTVDGYAGTAGDNLSHHNGQQFSTYDNDNDSYDGNCAEIFLGAWWYKHCHQSNLNGDYGNDAYGQGLNWWNFTTYYESLMSVEMKIRKSCVLQETTASNGHLYIMQSADDQREKTPEIHLICMHQQFCAPRGDEIP</sequence>
<proteinExistence type="predicted"/>
<dbReference type="NCBIfam" id="NF040941">
    <property type="entry name" value="GGGWT_bact"/>
    <property type="match status" value="1"/>
</dbReference>
<dbReference type="InterPro" id="IPR020837">
    <property type="entry name" value="Fibrinogen_CS"/>
</dbReference>
<dbReference type="SMART" id="SM00186">
    <property type="entry name" value="FBG"/>
    <property type="match status" value="1"/>
</dbReference>
<accession>A0ABY7FYR4</accession>
<dbReference type="SUPFAM" id="SSF56496">
    <property type="entry name" value="Fibrinogen C-terminal domain-like"/>
    <property type="match status" value="1"/>
</dbReference>
<dbReference type="CDD" id="cd00087">
    <property type="entry name" value="FReD"/>
    <property type="match status" value="1"/>
</dbReference>
<dbReference type="Proteomes" id="UP001164746">
    <property type="component" value="Chromosome 15"/>
</dbReference>
<dbReference type="InterPro" id="IPR036056">
    <property type="entry name" value="Fibrinogen-like_C"/>
</dbReference>
<evidence type="ECO:0000259" key="2">
    <source>
        <dbReference type="SMART" id="SM00186"/>
    </source>
</evidence>
<keyword evidence="1" id="KW-1015">Disulfide bond</keyword>
<dbReference type="Gene3D" id="3.90.215.10">
    <property type="entry name" value="Gamma Fibrinogen, chain A, domain 1"/>
    <property type="match status" value="1"/>
</dbReference>
<feature type="domain" description="Fibrinogen C-terminal" evidence="2">
    <location>
        <begin position="16"/>
        <end position="226"/>
    </location>
</feature>
<keyword evidence="4" id="KW-1185">Reference proteome</keyword>
<evidence type="ECO:0000313" key="4">
    <source>
        <dbReference type="Proteomes" id="UP001164746"/>
    </source>
</evidence>
<dbReference type="InterPro" id="IPR050373">
    <property type="entry name" value="Fibrinogen_C-term_domain"/>
</dbReference>
<dbReference type="EMBL" id="CP111026">
    <property type="protein sequence ID" value="WAR27343.1"/>
    <property type="molecule type" value="Genomic_DNA"/>
</dbReference>